<sequence>MDLSHDIFSRIQPHMYSWIKQYGKQFLLWNGPQAQLVVTEPELIKEILSNKNGAFSKIKLQNHVKKLIGDGLVATEGKKWSKLRKLANHAFHAESLKDMVPTMIASVEAMLEGWRDYVGKETEVYENFSVLTSEVISKTAFGSSYLEGKNIFEMLEKLGVVMFRNDGKVRFPIPEKLYKTADDIESDELEQSLRNSIISIVKKRDEKIKNGEADSYGSDFLGSLINMHRDKDEINRISLDDLIDECKTFYLAGHETTSTLLAWVILLLAIYTDWQQKAREEVLELFSKETPNPEGIVKLKTVNMIICETLRLYPPVTRLARTVKSKVRLGKLVLPPNVEILIPPLALHLNPEIWGRDAHLFKPERFSEGVAKATNNNMMAFLPFGYGPRTCVGLNFANTEAKIVLSMILQRYKFTLSPSYVHSPIQFFTIRPHHGVQVVLHSI</sequence>
<dbReference type="InterPro" id="IPR050665">
    <property type="entry name" value="Cytochrome_P450_Monooxygen"/>
</dbReference>
<keyword evidence="14" id="KW-1185">Reference proteome</keyword>
<protein>
    <recommendedName>
        <fullName evidence="15">Cytochrome P450</fullName>
    </recommendedName>
</protein>
<dbReference type="InterPro" id="IPR002401">
    <property type="entry name" value="Cyt_P450_E_grp-I"/>
</dbReference>
<comment type="caution">
    <text evidence="13">The sequence shown here is derived from an EMBL/GenBank/DDBJ whole genome shotgun (WGS) entry which is preliminary data.</text>
</comment>
<evidence type="ECO:0000256" key="1">
    <source>
        <dbReference type="ARBA" id="ARBA00004370"/>
    </source>
</evidence>
<evidence type="ECO:0000256" key="6">
    <source>
        <dbReference type="ARBA" id="ARBA00022989"/>
    </source>
</evidence>
<dbReference type="EMBL" id="CAUOFW020009502">
    <property type="protein sequence ID" value="CAK9186227.1"/>
    <property type="molecule type" value="Genomic_DNA"/>
</dbReference>
<dbReference type="SUPFAM" id="SSF48264">
    <property type="entry name" value="Cytochrome P450"/>
    <property type="match status" value="1"/>
</dbReference>
<keyword evidence="8 11" id="KW-0408">Iron</keyword>
<keyword evidence="10" id="KW-0472">Membrane</keyword>
<dbReference type="AlphaFoldDB" id="A0ABC8UYQ5"/>
<dbReference type="InterPro" id="IPR036396">
    <property type="entry name" value="Cyt_P450_sf"/>
</dbReference>
<evidence type="ECO:0000256" key="12">
    <source>
        <dbReference type="RuleBase" id="RU000461"/>
    </source>
</evidence>
<keyword evidence="9 12" id="KW-0503">Monooxygenase</keyword>
<comment type="cofactor">
    <cofactor evidence="11">
        <name>heme</name>
        <dbReference type="ChEBI" id="CHEBI:30413"/>
    </cofactor>
</comment>
<dbReference type="PROSITE" id="PS00086">
    <property type="entry name" value="CYTOCHROME_P450"/>
    <property type="match status" value="1"/>
</dbReference>
<keyword evidence="5 11" id="KW-0479">Metal-binding</keyword>
<evidence type="ECO:0000256" key="10">
    <source>
        <dbReference type="ARBA" id="ARBA00023136"/>
    </source>
</evidence>
<evidence type="ECO:0000256" key="4">
    <source>
        <dbReference type="ARBA" id="ARBA00022692"/>
    </source>
</evidence>
<proteinExistence type="inferred from homology"/>
<dbReference type="Pfam" id="PF00067">
    <property type="entry name" value="p450"/>
    <property type="match status" value="1"/>
</dbReference>
<evidence type="ECO:0000313" key="14">
    <source>
        <dbReference type="Proteomes" id="UP001642360"/>
    </source>
</evidence>
<keyword evidence="6" id="KW-1133">Transmembrane helix</keyword>
<evidence type="ECO:0000256" key="8">
    <source>
        <dbReference type="ARBA" id="ARBA00023004"/>
    </source>
</evidence>
<reference evidence="13 14" key="1">
    <citation type="submission" date="2024-02" db="EMBL/GenBank/DDBJ databases">
        <authorList>
            <person name="Vignale AGUSTIN F."/>
            <person name="Sosa J E."/>
            <person name="Modenutti C."/>
        </authorList>
    </citation>
    <scope>NUCLEOTIDE SEQUENCE [LARGE SCALE GENOMIC DNA]</scope>
</reference>
<gene>
    <name evidence="13" type="ORF">ILEXP_LOCUS56706</name>
</gene>
<accession>A0ABC8UYQ5</accession>
<evidence type="ECO:0000256" key="2">
    <source>
        <dbReference type="ARBA" id="ARBA00010617"/>
    </source>
</evidence>
<dbReference type="InterPro" id="IPR017972">
    <property type="entry name" value="Cyt_P450_CS"/>
</dbReference>
<dbReference type="PRINTS" id="PR00385">
    <property type="entry name" value="P450"/>
</dbReference>
<keyword evidence="3 11" id="KW-0349">Heme</keyword>
<organism evidence="13 14">
    <name type="scientific">Ilex paraguariensis</name>
    <name type="common">yerba mate</name>
    <dbReference type="NCBI Taxonomy" id="185542"/>
    <lineage>
        <taxon>Eukaryota</taxon>
        <taxon>Viridiplantae</taxon>
        <taxon>Streptophyta</taxon>
        <taxon>Embryophyta</taxon>
        <taxon>Tracheophyta</taxon>
        <taxon>Spermatophyta</taxon>
        <taxon>Magnoliopsida</taxon>
        <taxon>eudicotyledons</taxon>
        <taxon>Gunneridae</taxon>
        <taxon>Pentapetalae</taxon>
        <taxon>asterids</taxon>
        <taxon>campanulids</taxon>
        <taxon>Aquifoliales</taxon>
        <taxon>Aquifoliaceae</taxon>
        <taxon>Ilex</taxon>
    </lineage>
</organism>
<name>A0ABC8UYQ5_9AQUA</name>
<evidence type="ECO:0000256" key="9">
    <source>
        <dbReference type="ARBA" id="ARBA00023033"/>
    </source>
</evidence>
<evidence type="ECO:0000256" key="3">
    <source>
        <dbReference type="ARBA" id="ARBA00022617"/>
    </source>
</evidence>
<evidence type="ECO:0008006" key="15">
    <source>
        <dbReference type="Google" id="ProtNLM"/>
    </source>
</evidence>
<evidence type="ECO:0000256" key="5">
    <source>
        <dbReference type="ARBA" id="ARBA00022723"/>
    </source>
</evidence>
<feature type="binding site" description="axial binding residue" evidence="11">
    <location>
        <position position="391"/>
    </location>
    <ligand>
        <name>heme</name>
        <dbReference type="ChEBI" id="CHEBI:30413"/>
    </ligand>
    <ligandPart>
        <name>Fe</name>
        <dbReference type="ChEBI" id="CHEBI:18248"/>
    </ligandPart>
</feature>
<evidence type="ECO:0000256" key="7">
    <source>
        <dbReference type="ARBA" id="ARBA00023002"/>
    </source>
</evidence>
<dbReference type="InterPro" id="IPR001128">
    <property type="entry name" value="Cyt_P450"/>
</dbReference>
<dbReference type="Proteomes" id="UP001642360">
    <property type="component" value="Unassembled WGS sequence"/>
</dbReference>
<dbReference type="Gene3D" id="1.10.630.10">
    <property type="entry name" value="Cytochrome P450"/>
    <property type="match status" value="1"/>
</dbReference>
<evidence type="ECO:0000256" key="11">
    <source>
        <dbReference type="PIRSR" id="PIRSR602401-1"/>
    </source>
</evidence>
<dbReference type="PANTHER" id="PTHR24282">
    <property type="entry name" value="CYTOCHROME P450 FAMILY MEMBER"/>
    <property type="match status" value="1"/>
</dbReference>
<dbReference type="PRINTS" id="PR00463">
    <property type="entry name" value="EP450I"/>
</dbReference>
<comment type="subcellular location">
    <subcellularLocation>
        <location evidence="1">Membrane</location>
    </subcellularLocation>
</comment>
<keyword evidence="4" id="KW-0812">Transmembrane</keyword>
<evidence type="ECO:0000313" key="13">
    <source>
        <dbReference type="EMBL" id="CAK9186227.1"/>
    </source>
</evidence>
<comment type="similarity">
    <text evidence="2 12">Belongs to the cytochrome P450 family.</text>
</comment>
<keyword evidence="7 12" id="KW-0560">Oxidoreductase</keyword>
<dbReference type="GO" id="GO:0046872">
    <property type="term" value="F:metal ion binding"/>
    <property type="evidence" value="ECO:0007669"/>
    <property type="project" value="UniProtKB-KW"/>
</dbReference>
<dbReference type="PANTHER" id="PTHR24282:SF270">
    <property type="entry name" value="CYTOCHROME P450 CYP749A22-LIKE"/>
    <property type="match status" value="1"/>
</dbReference>
<dbReference type="GO" id="GO:0004497">
    <property type="term" value="F:monooxygenase activity"/>
    <property type="evidence" value="ECO:0007669"/>
    <property type="project" value="UniProtKB-KW"/>
</dbReference>
<dbReference type="GO" id="GO:0016020">
    <property type="term" value="C:membrane"/>
    <property type="evidence" value="ECO:0007669"/>
    <property type="project" value="UniProtKB-SubCell"/>
</dbReference>